<evidence type="ECO:0000256" key="2">
    <source>
        <dbReference type="ARBA" id="ARBA00022723"/>
    </source>
</evidence>
<dbReference type="HOGENOM" id="CLU_127751_1_0_1"/>
<dbReference type="SUPFAM" id="SSF57667">
    <property type="entry name" value="beta-beta-alpha zinc fingers"/>
    <property type="match status" value="1"/>
</dbReference>
<feature type="non-terminal residue" evidence="9">
    <location>
        <position position="95"/>
    </location>
</feature>
<dbReference type="SMART" id="SM00355">
    <property type="entry name" value="ZnF_C2H2"/>
    <property type="match status" value="2"/>
</dbReference>
<evidence type="ECO:0000256" key="6">
    <source>
        <dbReference type="ARBA" id="ARBA00023242"/>
    </source>
</evidence>
<gene>
    <name evidence="9" type="ORF">PISMIDRAFT_76859</name>
</gene>
<keyword evidence="3" id="KW-0677">Repeat</keyword>
<keyword evidence="2" id="KW-0479">Metal-binding</keyword>
<dbReference type="PANTHER" id="PTHR40626">
    <property type="entry name" value="MIP31509P"/>
    <property type="match status" value="1"/>
</dbReference>
<keyword evidence="6" id="KW-0539">Nucleus</keyword>
<dbReference type="FunFam" id="3.30.160.60:FF:000125">
    <property type="entry name" value="Putative zinc finger protein 143"/>
    <property type="match status" value="1"/>
</dbReference>
<evidence type="ECO:0000259" key="8">
    <source>
        <dbReference type="PROSITE" id="PS50157"/>
    </source>
</evidence>
<dbReference type="GO" id="GO:0000785">
    <property type="term" value="C:chromatin"/>
    <property type="evidence" value="ECO:0007669"/>
    <property type="project" value="TreeGrafter"/>
</dbReference>
<dbReference type="OrthoDB" id="6365676at2759"/>
<organism evidence="9 10">
    <name type="scientific">Pisolithus microcarpus 441</name>
    <dbReference type="NCBI Taxonomy" id="765257"/>
    <lineage>
        <taxon>Eukaryota</taxon>
        <taxon>Fungi</taxon>
        <taxon>Dikarya</taxon>
        <taxon>Basidiomycota</taxon>
        <taxon>Agaricomycotina</taxon>
        <taxon>Agaricomycetes</taxon>
        <taxon>Agaricomycetidae</taxon>
        <taxon>Boletales</taxon>
        <taxon>Sclerodermatineae</taxon>
        <taxon>Pisolithaceae</taxon>
        <taxon>Pisolithus</taxon>
    </lineage>
</organism>
<evidence type="ECO:0000313" key="10">
    <source>
        <dbReference type="Proteomes" id="UP000054018"/>
    </source>
</evidence>
<protein>
    <recommendedName>
        <fullName evidence="8">C2H2-type domain-containing protein</fullName>
    </recommendedName>
</protein>
<dbReference type="Proteomes" id="UP000054018">
    <property type="component" value="Unassembled WGS sequence"/>
</dbReference>
<dbReference type="InterPro" id="IPR051059">
    <property type="entry name" value="VerF-like"/>
</dbReference>
<dbReference type="PROSITE" id="PS50157">
    <property type="entry name" value="ZINC_FINGER_C2H2_2"/>
    <property type="match status" value="2"/>
</dbReference>
<dbReference type="PROSITE" id="PS00028">
    <property type="entry name" value="ZINC_FINGER_C2H2_1"/>
    <property type="match status" value="1"/>
</dbReference>
<keyword evidence="4 7" id="KW-0863">Zinc-finger</keyword>
<name>A0A0D0A5N8_9AGAM</name>
<feature type="non-terminal residue" evidence="9">
    <location>
        <position position="1"/>
    </location>
</feature>
<evidence type="ECO:0000256" key="5">
    <source>
        <dbReference type="ARBA" id="ARBA00022833"/>
    </source>
</evidence>
<dbReference type="InterPro" id="IPR036236">
    <property type="entry name" value="Znf_C2H2_sf"/>
</dbReference>
<sequence>PSINKRSRGRQVPVSPDGKPVRVHCKNGVIKARPFICPYPGCAKTFSRNEHVKRHIRCLHTDEEGWVCQYGGDACRKTFPRKDNYQQHVRKAHPD</sequence>
<dbReference type="GO" id="GO:0008270">
    <property type="term" value="F:zinc ion binding"/>
    <property type="evidence" value="ECO:0007669"/>
    <property type="project" value="UniProtKB-KW"/>
</dbReference>
<evidence type="ECO:0000256" key="3">
    <source>
        <dbReference type="ARBA" id="ARBA00022737"/>
    </source>
</evidence>
<dbReference type="Gene3D" id="3.30.160.60">
    <property type="entry name" value="Classic Zinc Finger"/>
    <property type="match status" value="2"/>
</dbReference>
<evidence type="ECO:0000256" key="4">
    <source>
        <dbReference type="ARBA" id="ARBA00022771"/>
    </source>
</evidence>
<evidence type="ECO:0000256" key="1">
    <source>
        <dbReference type="ARBA" id="ARBA00004123"/>
    </source>
</evidence>
<dbReference type="AlphaFoldDB" id="A0A0D0A5N8"/>
<reference evidence="9 10" key="1">
    <citation type="submission" date="2014-04" db="EMBL/GenBank/DDBJ databases">
        <authorList>
            <consortium name="DOE Joint Genome Institute"/>
            <person name="Kuo A."/>
            <person name="Kohler A."/>
            <person name="Costa M.D."/>
            <person name="Nagy L.G."/>
            <person name="Floudas D."/>
            <person name="Copeland A."/>
            <person name="Barry K.W."/>
            <person name="Cichocki N."/>
            <person name="Veneault-Fourrey C."/>
            <person name="LaButti K."/>
            <person name="Lindquist E.A."/>
            <person name="Lipzen A."/>
            <person name="Lundell T."/>
            <person name="Morin E."/>
            <person name="Murat C."/>
            <person name="Sun H."/>
            <person name="Tunlid A."/>
            <person name="Henrissat B."/>
            <person name="Grigoriev I.V."/>
            <person name="Hibbett D.S."/>
            <person name="Martin F."/>
            <person name="Nordberg H.P."/>
            <person name="Cantor M.N."/>
            <person name="Hua S.X."/>
        </authorList>
    </citation>
    <scope>NUCLEOTIDE SEQUENCE [LARGE SCALE GENOMIC DNA]</scope>
    <source>
        <strain evidence="9 10">441</strain>
    </source>
</reference>
<dbReference type="Pfam" id="PF00096">
    <property type="entry name" value="zf-C2H2"/>
    <property type="match status" value="2"/>
</dbReference>
<evidence type="ECO:0000256" key="7">
    <source>
        <dbReference type="PROSITE-ProRule" id="PRU00042"/>
    </source>
</evidence>
<feature type="domain" description="C2H2-type" evidence="8">
    <location>
        <begin position="35"/>
        <end position="65"/>
    </location>
</feature>
<keyword evidence="10" id="KW-1185">Reference proteome</keyword>
<keyword evidence="5" id="KW-0862">Zinc</keyword>
<dbReference type="GO" id="GO:0000978">
    <property type="term" value="F:RNA polymerase II cis-regulatory region sequence-specific DNA binding"/>
    <property type="evidence" value="ECO:0007669"/>
    <property type="project" value="InterPro"/>
</dbReference>
<dbReference type="EMBL" id="KN833688">
    <property type="protein sequence ID" value="KIK29747.1"/>
    <property type="molecule type" value="Genomic_DNA"/>
</dbReference>
<proteinExistence type="predicted"/>
<dbReference type="InterPro" id="IPR013087">
    <property type="entry name" value="Znf_C2H2_type"/>
</dbReference>
<reference evidence="10" key="2">
    <citation type="submission" date="2015-01" db="EMBL/GenBank/DDBJ databases">
        <title>Evolutionary Origins and Diversification of the Mycorrhizal Mutualists.</title>
        <authorList>
            <consortium name="DOE Joint Genome Institute"/>
            <consortium name="Mycorrhizal Genomics Consortium"/>
            <person name="Kohler A."/>
            <person name="Kuo A."/>
            <person name="Nagy L.G."/>
            <person name="Floudas D."/>
            <person name="Copeland A."/>
            <person name="Barry K.W."/>
            <person name="Cichocki N."/>
            <person name="Veneault-Fourrey C."/>
            <person name="LaButti K."/>
            <person name="Lindquist E.A."/>
            <person name="Lipzen A."/>
            <person name="Lundell T."/>
            <person name="Morin E."/>
            <person name="Murat C."/>
            <person name="Riley R."/>
            <person name="Ohm R."/>
            <person name="Sun H."/>
            <person name="Tunlid A."/>
            <person name="Henrissat B."/>
            <person name="Grigoriev I.V."/>
            <person name="Hibbett D.S."/>
            <person name="Martin F."/>
        </authorList>
    </citation>
    <scope>NUCLEOTIDE SEQUENCE [LARGE SCALE GENOMIC DNA]</scope>
    <source>
        <strain evidence="10">441</strain>
    </source>
</reference>
<dbReference type="GO" id="GO:0000981">
    <property type="term" value="F:DNA-binding transcription factor activity, RNA polymerase II-specific"/>
    <property type="evidence" value="ECO:0007669"/>
    <property type="project" value="InterPro"/>
</dbReference>
<dbReference type="GO" id="GO:0005634">
    <property type="term" value="C:nucleus"/>
    <property type="evidence" value="ECO:0007669"/>
    <property type="project" value="UniProtKB-SubCell"/>
</dbReference>
<accession>A0A0D0A5N8</accession>
<dbReference type="STRING" id="765257.A0A0D0A5N8"/>
<dbReference type="PANTHER" id="PTHR40626:SF11">
    <property type="entry name" value="ZINC FINGER PROTEIN YPR022C"/>
    <property type="match status" value="1"/>
</dbReference>
<feature type="domain" description="C2H2-type" evidence="8">
    <location>
        <begin position="66"/>
        <end position="95"/>
    </location>
</feature>
<comment type="subcellular location">
    <subcellularLocation>
        <location evidence="1">Nucleus</location>
    </subcellularLocation>
</comment>
<evidence type="ECO:0000313" key="9">
    <source>
        <dbReference type="EMBL" id="KIK29747.1"/>
    </source>
</evidence>